<reference evidence="4 5" key="1">
    <citation type="journal article" date="2017" name="Plant Biotechnol. J.">
        <title>A comprehensive draft genome sequence for lupin (Lupinus angustifolius), an emerging health food: insights into plant-microbe interactions and legume evolution.</title>
        <authorList>
            <person name="Hane J.K."/>
            <person name="Ming Y."/>
            <person name="Kamphuis L.G."/>
            <person name="Nelson M.N."/>
            <person name="Garg G."/>
            <person name="Atkins C.A."/>
            <person name="Bayer P.E."/>
            <person name="Bravo A."/>
            <person name="Bringans S."/>
            <person name="Cannon S."/>
            <person name="Edwards D."/>
            <person name="Foley R."/>
            <person name="Gao L.L."/>
            <person name="Harrison M.J."/>
            <person name="Huang W."/>
            <person name="Hurgobin B."/>
            <person name="Li S."/>
            <person name="Liu C.W."/>
            <person name="McGrath A."/>
            <person name="Morahan G."/>
            <person name="Murray J."/>
            <person name="Weller J."/>
            <person name="Jian J."/>
            <person name="Singh K.B."/>
        </authorList>
    </citation>
    <scope>NUCLEOTIDE SEQUENCE [LARGE SCALE GENOMIC DNA]</scope>
    <source>
        <strain evidence="5">cv. Tanjil</strain>
        <tissue evidence="4">Whole plant</tissue>
    </source>
</reference>
<sequence length="136" mass="15418">MVRPNESTFGNIIIDSGATVTFLKTSWYEKVEAAVLEVIGHQSVPVRNPIRPFRLCYKDGSITKFPDIALQFYGSIKELKLSTLNIFVTLDHLTCFAILPNEKISLIGNLLQVFFNIEYDLEERTVSFAKANCLKE</sequence>
<dbReference type="GO" id="GO:0008233">
    <property type="term" value="F:peptidase activity"/>
    <property type="evidence" value="ECO:0007669"/>
    <property type="project" value="UniProtKB-KW"/>
</dbReference>
<dbReference type="PROSITE" id="PS51767">
    <property type="entry name" value="PEPTIDASE_A1"/>
    <property type="match status" value="1"/>
</dbReference>
<dbReference type="GO" id="GO:0006508">
    <property type="term" value="P:proteolysis"/>
    <property type="evidence" value="ECO:0007669"/>
    <property type="project" value="UniProtKB-KW"/>
</dbReference>
<dbReference type="AlphaFoldDB" id="A0A1J7HFU4"/>
<feature type="domain" description="Peptidase A1" evidence="3">
    <location>
        <begin position="1"/>
        <end position="129"/>
    </location>
</feature>
<dbReference type="Proteomes" id="UP000188354">
    <property type="component" value="Chromosome LG05"/>
</dbReference>
<evidence type="ECO:0000259" key="3">
    <source>
        <dbReference type="PROSITE" id="PS51767"/>
    </source>
</evidence>
<evidence type="ECO:0000313" key="5">
    <source>
        <dbReference type="Proteomes" id="UP000188354"/>
    </source>
</evidence>
<dbReference type="InterPro" id="IPR051708">
    <property type="entry name" value="Plant_Aspart_Prot_A1"/>
</dbReference>
<dbReference type="InterPro" id="IPR021109">
    <property type="entry name" value="Peptidase_aspartic_dom_sf"/>
</dbReference>
<evidence type="ECO:0000256" key="1">
    <source>
        <dbReference type="ARBA" id="ARBA00022670"/>
    </source>
</evidence>
<protein>
    <recommendedName>
        <fullName evidence="3">Peptidase A1 domain-containing protein</fullName>
    </recommendedName>
</protein>
<dbReference type="PANTHER" id="PTHR47967">
    <property type="entry name" value="OS07G0603500 PROTEIN-RELATED"/>
    <property type="match status" value="1"/>
</dbReference>
<dbReference type="GO" id="GO:0005576">
    <property type="term" value="C:extracellular region"/>
    <property type="evidence" value="ECO:0007669"/>
    <property type="project" value="TreeGrafter"/>
</dbReference>
<name>A0A1J7HFU4_LUPAN</name>
<evidence type="ECO:0000313" key="4">
    <source>
        <dbReference type="EMBL" id="OIW11672.1"/>
    </source>
</evidence>
<dbReference type="InterPro" id="IPR032799">
    <property type="entry name" value="TAXi_C"/>
</dbReference>
<accession>A0A1J7HFU4</accession>
<keyword evidence="2" id="KW-0378">Hydrolase</keyword>
<dbReference type="Gramene" id="OIW11672">
    <property type="protein sequence ID" value="OIW11672"/>
    <property type="gene ID" value="TanjilG_18199"/>
</dbReference>
<dbReference type="SUPFAM" id="SSF50630">
    <property type="entry name" value="Acid proteases"/>
    <property type="match status" value="1"/>
</dbReference>
<dbReference type="STRING" id="3871.A0A1J7HFU4"/>
<organism evidence="4 5">
    <name type="scientific">Lupinus angustifolius</name>
    <name type="common">Narrow-leaved blue lupine</name>
    <dbReference type="NCBI Taxonomy" id="3871"/>
    <lineage>
        <taxon>Eukaryota</taxon>
        <taxon>Viridiplantae</taxon>
        <taxon>Streptophyta</taxon>
        <taxon>Embryophyta</taxon>
        <taxon>Tracheophyta</taxon>
        <taxon>Spermatophyta</taxon>
        <taxon>Magnoliopsida</taxon>
        <taxon>eudicotyledons</taxon>
        <taxon>Gunneridae</taxon>
        <taxon>Pentapetalae</taxon>
        <taxon>rosids</taxon>
        <taxon>fabids</taxon>
        <taxon>Fabales</taxon>
        <taxon>Fabaceae</taxon>
        <taxon>Papilionoideae</taxon>
        <taxon>50 kb inversion clade</taxon>
        <taxon>genistoids sensu lato</taxon>
        <taxon>core genistoids</taxon>
        <taxon>Genisteae</taxon>
        <taxon>Lupinus</taxon>
    </lineage>
</organism>
<dbReference type="OMA" id="WYEKVEA"/>
<evidence type="ECO:0000256" key="2">
    <source>
        <dbReference type="ARBA" id="ARBA00022801"/>
    </source>
</evidence>
<dbReference type="Gene3D" id="2.40.70.10">
    <property type="entry name" value="Acid Proteases"/>
    <property type="match status" value="1"/>
</dbReference>
<gene>
    <name evidence="4" type="ORF">TanjilG_18199</name>
</gene>
<keyword evidence="5" id="KW-1185">Reference proteome</keyword>
<proteinExistence type="predicted"/>
<dbReference type="InterPro" id="IPR033121">
    <property type="entry name" value="PEPTIDASE_A1"/>
</dbReference>
<dbReference type="Pfam" id="PF14541">
    <property type="entry name" value="TAXi_C"/>
    <property type="match status" value="1"/>
</dbReference>
<dbReference type="PANTHER" id="PTHR47967:SF128">
    <property type="entry name" value="ASPARTIC PROTEINASE CDR1-LIKE"/>
    <property type="match status" value="1"/>
</dbReference>
<dbReference type="EMBL" id="CM007365">
    <property type="protein sequence ID" value="OIW11672.1"/>
    <property type="molecule type" value="Genomic_DNA"/>
</dbReference>
<keyword evidence="1" id="KW-0645">Protease</keyword>